<dbReference type="SUPFAM" id="SSF52540">
    <property type="entry name" value="P-loop containing nucleoside triphosphate hydrolases"/>
    <property type="match status" value="1"/>
</dbReference>
<dbReference type="EMBL" id="QQBH01000037">
    <property type="protein sequence ID" value="RDD84657.1"/>
    <property type="molecule type" value="Genomic_DNA"/>
</dbReference>
<dbReference type="RefSeq" id="WP_114532889.1">
    <property type="nucleotide sequence ID" value="NZ_QQBH01000037.1"/>
</dbReference>
<dbReference type="Pfam" id="PF00196">
    <property type="entry name" value="GerE"/>
    <property type="match status" value="1"/>
</dbReference>
<dbReference type="InterPro" id="IPR000792">
    <property type="entry name" value="Tscrpt_reg_LuxR_C"/>
</dbReference>
<dbReference type="CDD" id="cd06170">
    <property type="entry name" value="LuxR_C_like"/>
    <property type="match status" value="1"/>
</dbReference>
<dbReference type="InterPro" id="IPR011990">
    <property type="entry name" value="TPR-like_helical_dom_sf"/>
</dbReference>
<name>A0A369UW14_9ACTN</name>
<dbReference type="SUPFAM" id="SSF46894">
    <property type="entry name" value="C-terminal effector domain of the bipartite response regulators"/>
    <property type="match status" value="1"/>
</dbReference>
<dbReference type="Gene3D" id="3.40.50.300">
    <property type="entry name" value="P-loop containing nucleotide triphosphate hydrolases"/>
    <property type="match status" value="1"/>
</dbReference>
<dbReference type="Proteomes" id="UP000253742">
    <property type="component" value="Unassembled WGS sequence"/>
</dbReference>
<dbReference type="PANTHER" id="PTHR47691">
    <property type="entry name" value="REGULATOR-RELATED"/>
    <property type="match status" value="1"/>
</dbReference>
<dbReference type="InterPro" id="IPR016032">
    <property type="entry name" value="Sig_transdc_resp-reg_C-effctor"/>
</dbReference>
<dbReference type="SMART" id="SM00421">
    <property type="entry name" value="HTH_LUXR"/>
    <property type="match status" value="1"/>
</dbReference>
<gene>
    <name evidence="3" type="ORF">DVZ84_34060</name>
</gene>
<dbReference type="PANTHER" id="PTHR47691:SF3">
    <property type="entry name" value="HTH-TYPE TRANSCRIPTIONAL REGULATOR RV0890C-RELATED"/>
    <property type="match status" value="1"/>
</dbReference>
<evidence type="ECO:0000259" key="2">
    <source>
        <dbReference type="PROSITE" id="PS50043"/>
    </source>
</evidence>
<dbReference type="SUPFAM" id="SSF48452">
    <property type="entry name" value="TPR-like"/>
    <property type="match status" value="1"/>
</dbReference>
<dbReference type="GO" id="GO:0003677">
    <property type="term" value="F:DNA binding"/>
    <property type="evidence" value="ECO:0007669"/>
    <property type="project" value="InterPro"/>
</dbReference>
<organism evidence="3 4">
    <name type="scientific">Streptomyces parvulus</name>
    <dbReference type="NCBI Taxonomy" id="146923"/>
    <lineage>
        <taxon>Bacteria</taxon>
        <taxon>Bacillati</taxon>
        <taxon>Actinomycetota</taxon>
        <taxon>Actinomycetes</taxon>
        <taxon>Kitasatosporales</taxon>
        <taxon>Streptomycetaceae</taxon>
        <taxon>Streptomyces</taxon>
    </lineage>
</organism>
<dbReference type="OrthoDB" id="499349at2"/>
<dbReference type="Gene3D" id="1.25.40.10">
    <property type="entry name" value="Tetratricopeptide repeat domain"/>
    <property type="match status" value="1"/>
</dbReference>
<accession>A0A369UW14</accession>
<dbReference type="InterPro" id="IPR036388">
    <property type="entry name" value="WH-like_DNA-bd_sf"/>
</dbReference>
<feature type="domain" description="HTH luxR-type" evidence="2">
    <location>
        <begin position="735"/>
        <end position="800"/>
    </location>
</feature>
<evidence type="ECO:0000313" key="4">
    <source>
        <dbReference type="Proteomes" id="UP000253742"/>
    </source>
</evidence>
<protein>
    <recommendedName>
        <fullName evidence="2">HTH luxR-type domain-containing protein</fullName>
    </recommendedName>
</protein>
<evidence type="ECO:0000313" key="3">
    <source>
        <dbReference type="EMBL" id="RDD84657.1"/>
    </source>
</evidence>
<comment type="caution">
    <text evidence="3">The sequence shown here is derived from an EMBL/GenBank/DDBJ whole genome shotgun (WGS) entry which is preliminary data.</text>
</comment>
<evidence type="ECO:0000256" key="1">
    <source>
        <dbReference type="SAM" id="MobiDB-lite"/>
    </source>
</evidence>
<reference evidence="3 4" key="1">
    <citation type="submission" date="2018-07" db="EMBL/GenBank/DDBJ databases">
        <title>Genome guided investigation of antibiotics producing actinomycetales strain isolated from a Macau mangrove ecosystem.</title>
        <authorList>
            <person name="Hu D."/>
        </authorList>
    </citation>
    <scope>NUCLEOTIDE SEQUENCE [LARGE SCALE GENOMIC DNA]</scope>
    <source>
        <strain evidence="3 4">2297</strain>
    </source>
</reference>
<proteinExistence type="predicted"/>
<dbReference type="Gene3D" id="1.10.10.10">
    <property type="entry name" value="Winged helix-like DNA-binding domain superfamily/Winged helix DNA-binding domain"/>
    <property type="match status" value="1"/>
</dbReference>
<dbReference type="PROSITE" id="PS50043">
    <property type="entry name" value="HTH_LUXR_2"/>
    <property type="match status" value="1"/>
</dbReference>
<dbReference type="InterPro" id="IPR027417">
    <property type="entry name" value="P-loop_NTPase"/>
</dbReference>
<feature type="region of interest" description="Disordered" evidence="1">
    <location>
        <begin position="803"/>
        <end position="848"/>
    </location>
</feature>
<sequence length="848" mass="91873">MHTSASAMCDTCGTALSRTRQADGSQSRARYCSNACRQRSYRLRQKSGGVQAGLDGELLTQLSSLVGRAEELVEVKRLLHESRLLTVTGPAGAGKSRLAMEVAGQEARGRRSAVSVVKLGTVEDRNAVRLRILEALGDEHDGGPATSARPDTLLVLDDCDHVLFTCGALLTELLPERPRLRVLATSREPLRLPGESVYSVSGLALSDPESVGSPADHLRSDAVTLFMDRARAVAPDFRLYRGNASDVAEICARLDGLPLPIEMAARLIRVFPPAEIRSQLSDRLNLLTNGWRLAEQRHQSLRASLEWGYALLSPLEQALLRRLSVLPGGFGPDAVAAVTADVPEAAGSLPKLLVNLESKSLITPMEMTQRDGSRFRMLESAQHFGRELLAAQDEEASVYEQLVDWLTTLSLPLRSEGVVPTAALNRLAEERVNLVHALRRLADGHDERQLLLAGALAAVEGAHGRGRDVAPLVQHTLEQTAAGSRYRSVALEAAALDGLGAEPGEAARRIDQAVQEERGQGRTPMLGRLLLHRGTLRHARDESRASVDDLQESLEIGERTQIDTLVALSRGALARHRLESGDTDGAERELQRSLPVLREGVAPQWLSAVLSTAGSLALEKGEVTRAEEDFSEALRCRAHHHADAARALEGLAVVAVRGYRYDRGVRLLGVAERVRNGGYRENDWWRGRVQAAHDRALRALPLGRAESWLEAGRTLPWPQALSLALDDVSAQPRPGAEAAHPLSRRERDVAALVVEGLTNRQIAARIHVSVRTVETHVRHIRTTLGLRSRAHIAAWAVQQLTGPPEVSAGAIPGPSATSATPRRLSDPQDMLRGVRIGGGAPLPRVPDA</sequence>
<dbReference type="PRINTS" id="PR00038">
    <property type="entry name" value="HTHLUXR"/>
</dbReference>
<dbReference type="GO" id="GO:0006355">
    <property type="term" value="P:regulation of DNA-templated transcription"/>
    <property type="evidence" value="ECO:0007669"/>
    <property type="project" value="InterPro"/>
</dbReference>
<dbReference type="AlphaFoldDB" id="A0A369UW14"/>